<feature type="compositionally biased region" description="Polar residues" evidence="1">
    <location>
        <begin position="1"/>
        <end position="10"/>
    </location>
</feature>
<protein>
    <submittedName>
        <fullName evidence="2">Uncharacterized protein</fullName>
    </submittedName>
</protein>
<comment type="caution">
    <text evidence="2">The sequence shown here is derived from an EMBL/GenBank/DDBJ whole genome shotgun (WGS) entry which is preliminary data.</text>
</comment>
<organism evidence="2 3">
    <name type="scientific">Protea cynaroides</name>
    <dbReference type="NCBI Taxonomy" id="273540"/>
    <lineage>
        <taxon>Eukaryota</taxon>
        <taxon>Viridiplantae</taxon>
        <taxon>Streptophyta</taxon>
        <taxon>Embryophyta</taxon>
        <taxon>Tracheophyta</taxon>
        <taxon>Spermatophyta</taxon>
        <taxon>Magnoliopsida</taxon>
        <taxon>Proteales</taxon>
        <taxon>Proteaceae</taxon>
        <taxon>Protea</taxon>
    </lineage>
</organism>
<dbReference type="AlphaFoldDB" id="A0A9Q0KH37"/>
<feature type="region of interest" description="Disordered" evidence="1">
    <location>
        <begin position="1"/>
        <end position="22"/>
    </location>
</feature>
<proteinExistence type="predicted"/>
<dbReference type="Proteomes" id="UP001141806">
    <property type="component" value="Unassembled WGS sequence"/>
</dbReference>
<accession>A0A9Q0KH37</accession>
<evidence type="ECO:0000256" key="1">
    <source>
        <dbReference type="SAM" id="MobiDB-lite"/>
    </source>
</evidence>
<feature type="region of interest" description="Disordered" evidence="1">
    <location>
        <begin position="43"/>
        <end position="63"/>
    </location>
</feature>
<evidence type="ECO:0000313" key="2">
    <source>
        <dbReference type="EMBL" id="KAJ4970397.1"/>
    </source>
</evidence>
<evidence type="ECO:0000313" key="3">
    <source>
        <dbReference type="Proteomes" id="UP001141806"/>
    </source>
</evidence>
<keyword evidence="3" id="KW-1185">Reference proteome</keyword>
<gene>
    <name evidence="2" type="ORF">NE237_003496</name>
</gene>
<name>A0A9Q0KH37_9MAGN</name>
<dbReference type="EMBL" id="JAMYWD010000005">
    <property type="protein sequence ID" value="KAJ4970397.1"/>
    <property type="molecule type" value="Genomic_DNA"/>
</dbReference>
<sequence length="102" mass="10879">MCPLSAQSVMEDQGKPVDDPTQGLQNVAKEGVDVGANSDQQVQGAWANVSDSEETGLDVGENQPLEEEQIETWDGDINVEVLVPNQVEDVTVSTILTPVSRG</sequence>
<reference evidence="2" key="1">
    <citation type="journal article" date="2023" name="Plant J.">
        <title>The genome of the king protea, Protea cynaroides.</title>
        <authorList>
            <person name="Chang J."/>
            <person name="Duong T.A."/>
            <person name="Schoeman C."/>
            <person name="Ma X."/>
            <person name="Roodt D."/>
            <person name="Barker N."/>
            <person name="Li Z."/>
            <person name="Van de Peer Y."/>
            <person name="Mizrachi E."/>
        </authorList>
    </citation>
    <scope>NUCLEOTIDE SEQUENCE</scope>
    <source>
        <tissue evidence="2">Young leaves</tissue>
    </source>
</reference>